<accession>H8L206</accession>
<reference evidence="3" key="1">
    <citation type="submission" date="2012-02" db="EMBL/GenBank/DDBJ databases">
        <title>The complete genome of Frateuria aurantia DSM 6220.</title>
        <authorList>
            <consortium name="US DOE Joint Genome Institute (JGI-PGF)"/>
            <person name="Lucas S."/>
            <person name="Copeland A."/>
            <person name="Lapidus A."/>
            <person name="Glavina del Rio T."/>
            <person name="Dalin E."/>
            <person name="Tice H."/>
            <person name="Bruce D."/>
            <person name="Goodwin L."/>
            <person name="Pitluck S."/>
            <person name="Peters L."/>
            <person name="Ovchinnikova G."/>
            <person name="Teshima H."/>
            <person name="Kyrpides N."/>
            <person name="Mavromatis K."/>
            <person name="Ivanova N."/>
            <person name="Brettin T."/>
            <person name="Detter J.C."/>
            <person name="Han C."/>
            <person name="Larimer F."/>
            <person name="Land M."/>
            <person name="Hauser L."/>
            <person name="Markowitz V."/>
            <person name="Cheng J.-F."/>
            <person name="Hugenholtz P."/>
            <person name="Woyke T."/>
            <person name="Wu D."/>
            <person name="Brambilla E."/>
            <person name="Klenk H.-P."/>
            <person name="Eisen J.A."/>
        </authorList>
    </citation>
    <scope>NUCLEOTIDE SEQUENCE</scope>
    <source>
        <strain evidence="3">DSM 6220</strain>
    </source>
</reference>
<dbReference type="EMBL" id="CP003350">
    <property type="protein sequence ID" value="AFC87261.1"/>
    <property type="molecule type" value="Genomic_DNA"/>
</dbReference>
<protein>
    <recommendedName>
        <fullName evidence="5">Outer membrane protein</fullName>
    </recommendedName>
</protein>
<name>H8L206_FRAAD</name>
<feature type="chain" id="PRO_5003614141" description="Outer membrane protein" evidence="2">
    <location>
        <begin position="19"/>
        <end position="161"/>
    </location>
</feature>
<evidence type="ECO:0008006" key="5">
    <source>
        <dbReference type="Google" id="ProtNLM"/>
    </source>
</evidence>
<dbReference type="HOGENOM" id="CLU_1641271_0_0_6"/>
<organism evidence="3 4">
    <name type="scientific">Frateuria aurantia (strain ATCC 33424 / DSM 6220 / KCTC 2777 / LMG 1558 / NBRC 3245 / NCIMB 13370)</name>
    <name type="common">Acetobacter aurantius</name>
    <dbReference type="NCBI Taxonomy" id="767434"/>
    <lineage>
        <taxon>Bacteria</taxon>
        <taxon>Pseudomonadati</taxon>
        <taxon>Pseudomonadota</taxon>
        <taxon>Gammaproteobacteria</taxon>
        <taxon>Lysobacterales</taxon>
        <taxon>Rhodanobacteraceae</taxon>
        <taxon>Frateuria</taxon>
    </lineage>
</organism>
<sequence>MKYLLIIALALGCGQVFAQTGRQASSPDYPSCDLSQQLSLKADTGGSITDPRQAHVSMRGNILQADISTARKARLLSEAKALQMWQQVDAVRRQADGLVQRQGFLSAAEVASEDRALNAVALQMCKAPPSAAATGKRPSSGHHHAEPGHPVSLLSAGSPQA</sequence>
<evidence type="ECO:0000313" key="3">
    <source>
        <dbReference type="EMBL" id="AFC87261.1"/>
    </source>
</evidence>
<proteinExistence type="predicted"/>
<dbReference type="AlphaFoldDB" id="H8L206"/>
<gene>
    <name evidence="3" type="ordered locus">Fraau_2931</name>
</gene>
<dbReference type="KEGG" id="fau:Fraau_2931"/>
<evidence type="ECO:0000313" key="4">
    <source>
        <dbReference type="Proteomes" id="UP000005234"/>
    </source>
</evidence>
<evidence type="ECO:0000256" key="1">
    <source>
        <dbReference type="SAM" id="MobiDB-lite"/>
    </source>
</evidence>
<dbReference type="Proteomes" id="UP000005234">
    <property type="component" value="Chromosome"/>
</dbReference>
<keyword evidence="2" id="KW-0732">Signal</keyword>
<keyword evidence="4" id="KW-1185">Reference proteome</keyword>
<feature type="region of interest" description="Disordered" evidence="1">
    <location>
        <begin position="127"/>
        <end position="161"/>
    </location>
</feature>
<dbReference type="RefSeq" id="WP_014404264.1">
    <property type="nucleotide sequence ID" value="NC_017033.1"/>
</dbReference>
<feature type="signal peptide" evidence="2">
    <location>
        <begin position="1"/>
        <end position="18"/>
    </location>
</feature>
<evidence type="ECO:0000256" key="2">
    <source>
        <dbReference type="SAM" id="SignalP"/>
    </source>
</evidence>
<dbReference type="eggNOG" id="ENOG50346M8">
    <property type="taxonomic scope" value="Bacteria"/>
</dbReference>